<dbReference type="Gene3D" id="3.40.190.10">
    <property type="entry name" value="Periplasmic binding protein-like II"/>
    <property type="match status" value="1"/>
</dbReference>
<sequence length="334" mass="35735">MFGKKKKRTITGILLLAAAVALSGCSGARQSADNYPTKPIELVAPYSAGGGVDLVMRAVAEYLGKEWGQTITVVNKPGGGGAIGAQYALKEAPKDGYTVLAVNNSNTTMLTAGSKNPAVKLEDQIFGAMIAGDALAYAVKADAPWKDFKEFSDWVKQHPEQLTWTSVGAAGFSSFGVAEWLNAIGADFTKTRMVTSKGASDSVPKVAGGHAVLAVHTVGEMYAMAEAGKIRILAVQSPERSPLLPNVPTTAEQGLPDLAVKWWTGISFPKGTPDAVINKWQDALEKMEQDPVFIEQLRKIHLNPAYQNSEQFVKTINEETARSTEIAEKNGIRK</sequence>
<reference evidence="4" key="2">
    <citation type="submission" date="2015-03" db="EMBL/GenBank/DDBJ databases">
        <title>Genome sequence of Paenibacillus beijingensis strain DSM 24997T.</title>
        <authorList>
            <person name="Kwak Y."/>
            <person name="Shin J.-H."/>
        </authorList>
    </citation>
    <scope>NUCLEOTIDE SEQUENCE [LARGE SCALE GENOMIC DNA]</scope>
    <source>
        <strain evidence="4">DSM 24997</strain>
    </source>
</reference>
<evidence type="ECO:0000313" key="4">
    <source>
        <dbReference type="Proteomes" id="UP000032633"/>
    </source>
</evidence>
<accession>A0A0D5NG29</accession>
<dbReference type="PIRSF" id="PIRSF017082">
    <property type="entry name" value="YflP"/>
    <property type="match status" value="1"/>
</dbReference>
<keyword evidence="2" id="KW-0732">Signal</keyword>
<feature type="signal peptide" evidence="2">
    <location>
        <begin position="1"/>
        <end position="31"/>
    </location>
</feature>
<dbReference type="InterPro" id="IPR042100">
    <property type="entry name" value="Bug_dom1"/>
</dbReference>
<dbReference type="Gene3D" id="3.40.190.150">
    <property type="entry name" value="Bordetella uptake gene, domain 1"/>
    <property type="match status" value="1"/>
</dbReference>
<dbReference type="KEGG" id="pbj:VN24_05955"/>
<feature type="chain" id="PRO_5002296405" evidence="2">
    <location>
        <begin position="32"/>
        <end position="334"/>
    </location>
</feature>
<dbReference type="EMBL" id="CP011058">
    <property type="protein sequence ID" value="AJY74201.1"/>
    <property type="molecule type" value="Genomic_DNA"/>
</dbReference>
<evidence type="ECO:0000256" key="2">
    <source>
        <dbReference type="SAM" id="SignalP"/>
    </source>
</evidence>
<dbReference type="SUPFAM" id="SSF53850">
    <property type="entry name" value="Periplasmic binding protein-like II"/>
    <property type="match status" value="1"/>
</dbReference>
<dbReference type="RefSeq" id="WP_045669637.1">
    <property type="nucleotide sequence ID" value="NZ_CP011058.1"/>
</dbReference>
<dbReference type="PANTHER" id="PTHR42928:SF5">
    <property type="entry name" value="BLR1237 PROTEIN"/>
    <property type="match status" value="1"/>
</dbReference>
<reference evidence="3 4" key="1">
    <citation type="journal article" date="2015" name="J. Biotechnol.">
        <title>Complete genome sequence of Paenibacillus beijingensis 7188(T) (=DSM 24997(T)), a novel rhizobacterium from jujube garden soil.</title>
        <authorList>
            <person name="Kwak Y."/>
            <person name="Shin J.H."/>
        </authorList>
    </citation>
    <scope>NUCLEOTIDE SEQUENCE [LARGE SCALE GENOMIC DNA]</scope>
    <source>
        <strain evidence="3 4">DSM 24997</strain>
    </source>
</reference>
<dbReference type="Pfam" id="PF03401">
    <property type="entry name" value="TctC"/>
    <property type="match status" value="1"/>
</dbReference>
<dbReference type="PANTHER" id="PTHR42928">
    <property type="entry name" value="TRICARBOXYLATE-BINDING PROTEIN"/>
    <property type="match status" value="1"/>
</dbReference>
<dbReference type="AlphaFoldDB" id="A0A0D5NG29"/>
<keyword evidence="4" id="KW-1185">Reference proteome</keyword>
<dbReference type="HOGENOM" id="CLU_045683_0_2_9"/>
<dbReference type="PATRIC" id="fig|1126833.4.peg.1294"/>
<dbReference type="Proteomes" id="UP000032633">
    <property type="component" value="Chromosome"/>
</dbReference>
<evidence type="ECO:0000313" key="3">
    <source>
        <dbReference type="EMBL" id="AJY74201.1"/>
    </source>
</evidence>
<organism evidence="3 4">
    <name type="scientific">Paenibacillus beijingensis</name>
    <dbReference type="NCBI Taxonomy" id="1126833"/>
    <lineage>
        <taxon>Bacteria</taxon>
        <taxon>Bacillati</taxon>
        <taxon>Bacillota</taxon>
        <taxon>Bacilli</taxon>
        <taxon>Bacillales</taxon>
        <taxon>Paenibacillaceae</taxon>
        <taxon>Paenibacillus</taxon>
    </lineage>
</organism>
<dbReference type="OrthoDB" id="8881899at2"/>
<evidence type="ECO:0000256" key="1">
    <source>
        <dbReference type="ARBA" id="ARBA00006987"/>
    </source>
</evidence>
<gene>
    <name evidence="3" type="ORF">VN24_05955</name>
</gene>
<proteinExistence type="inferred from homology"/>
<comment type="similarity">
    <text evidence="1">Belongs to the UPF0065 (bug) family.</text>
</comment>
<dbReference type="PROSITE" id="PS51257">
    <property type="entry name" value="PROKAR_LIPOPROTEIN"/>
    <property type="match status" value="1"/>
</dbReference>
<dbReference type="STRING" id="1126833.VN24_05955"/>
<dbReference type="InterPro" id="IPR005064">
    <property type="entry name" value="BUG"/>
</dbReference>
<name>A0A0D5NG29_9BACL</name>
<dbReference type="CDD" id="cd07012">
    <property type="entry name" value="PBP2_Bug_TTT"/>
    <property type="match status" value="1"/>
</dbReference>
<protein>
    <submittedName>
        <fullName evidence="3">Transporter</fullName>
    </submittedName>
</protein>